<evidence type="ECO:0000256" key="3">
    <source>
        <dbReference type="ARBA" id="ARBA00023239"/>
    </source>
</evidence>
<accession>A0A543FUI8</accession>
<gene>
    <name evidence="5" type="ORF">FB388_4724</name>
</gene>
<dbReference type="GO" id="GO:0046872">
    <property type="term" value="F:metal ion binding"/>
    <property type="evidence" value="ECO:0007669"/>
    <property type="project" value="UniProtKB-KW"/>
</dbReference>
<dbReference type="GO" id="GO:0016832">
    <property type="term" value="F:aldehyde-lyase activity"/>
    <property type="evidence" value="ECO:0007669"/>
    <property type="project" value="TreeGrafter"/>
</dbReference>
<evidence type="ECO:0000256" key="2">
    <source>
        <dbReference type="ARBA" id="ARBA00022723"/>
    </source>
</evidence>
<organism evidence="5 6">
    <name type="scientific">Pseudonocardia cypriaca</name>
    <dbReference type="NCBI Taxonomy" id="882449"/>
    <lineage>
        <taxon>Bacteria</taxon>
        <taxon>Bacillati</taxon>
        <taxon>Actinomycetota</taxon>
        <taxon>Actinomycetes</taxon>
        <taxon>Pseudonocardiales</taxon>
        <taxon>Pseudonocardiaceae</taxon>
        <taxon>Pseudonocardia</taxon>
    </lineage>
</organism>
<keyword evidence="2" id="KW-0479">Metal-binding</keyword>
<dbReference type="InterPro" id="IPR050251">
    <property type="entry name" value="HpcH-HpaI_aldolase"/>
</dbReference>
<dbReference type="PANTHER" id="PTHR30502:SF0">
    <property type="entry name" value="PHOSPHOENOLPYRUVATE CARBOXYLASE FAMILY PROTEIN"/>
    <property type="match status" value="1"/>
</dbReference>
<evidence type="ECO:0000313" key="5">
    <source>
        <dbReference type="EMBL" id="TQM37509.1"/>
    </source>
</evidence>
<feature type="domain" description="HpcH/HpaI aldolase/citrate lyase" evidence="4">
    <location>
        <begin position="26"/>
        <end position="223"/>
    </location>
</feature>
<name>A0A543FUI8_9PSEU</name>
<dbReference type="GO" id="GO:0005737">
    <property type="term" value="C:cytoplasm"/>
    <property type="evidence" value="ECO:0007669"/>
    <property type="project" value="TreeGrafter"/>
</dbReference>
<evidence type="ECO:0000256" key="1">
    <source>
        <dbReference type="ARBA" id="ARBA00005568"/>
    </source>
</evidence>
<sequence>MSPALRARLRAGERVAGGLVRMPCEELVEMLAVAGLDFVLIDCEHGPADVVELRRHIAYADAHALPVLVRIGEGENHLAQRALDQGAQGIVAPHVESAADAAALVQALHYPPRGARGFATYPRAGLFGTVPAAEHRAAAAETTLVIAMLESPAAIRAAGEIVGVDGIDGWLVGVADLAASRSPDDPTVEELLAEVRRDPAVAGAVRADLATSAEAAAASFADGAQLVVHNITHVLMEALRPLRA</sequence>
<keyword evidence="3" id="KW-0456">Lyase</keyword>
<dbReference type="Proteomes" id="UP000319818">
    <property type="component" value="Unassembled WGS sequence"/>
</dbReference>
<dbReference type="Gene3D" id="3.20.20.60">
    <property type="entry name" value="Phosphoenolpyruvate-binding domains"/>
    <property type="match status" value="1"/>
</dbReference>
<evidence type="ECO:0000313" key="6">
    <source>
        <dbReference type="Proteomes" id="UP000319818"/>
    </source>
</evidence>
<dbReference type="OrthoDB" id="3353438at2"/>
<comment type="similarity">
    <text evidence="1">Belongs to the HpcH/HpaI aldolase family.</text>
</comment>
<dbReference type="PANTHER" id="PTHR30502">
    <property type="entry name" value="2-KETO-3-DEOXY-L-RHAMNONATE ALDOLASE"/>
    <property type="match status" value="1"/>
</dbReference>
<reference evidence="5 6" key="1">
    <citation type="submission" date="2019-06" db="EMBL/GenBank/DDBJ databases">
        <title>Sequencing the genomes of 1000 actinobacteria strains.</title>
        <authorList>
            <person name="Klenk H.-P."/>
        </authorList>
    </citation>
    <scope>NUCLEOTIDE SEQUENCE [LARGE SCALE GENOMIC DNA]</scope>
    <source>
        <strain evidence="5 6">DSM 45511</strain>
    </source>
</reference>
<dbReference type="EMBL" id="VFPH01000002">
    <property type="protein sequence ID" value="TQM37509.1"/>
    <property type="molecule type" value="Genomic_DNA"/>
</dbReference>
<dbReference type="Pfam" id="PF03328">
    <property type="entry name" value="HpcH_HpaI"/>
    <property type="match status" value="1"/>
</dbReference>
<dbReference type="InterPro" id="IPR015813">
    <property type="entry name" value="Pyrv/PenolPyrv_kinase-like_dom"/>
</dbReference>
<proteinExistence type="inferred from homology"/>
<protein>
    <submittedName>
        <fullName evidence="5">4-hydroxy-2-oxoheptanedioate aldolase</fullName>
    </submittedName>
</protein>
<keyword evidence="6" id="KW-1185">Reference proteome</keyword>
<comment type="caution">
    <text evidence="5">The sequence shown here is derived from an EMBL/GenBank/DDBJ whole genome shotgun (WGS) entry which is preliminary data.</text>
</comment>
<dbReference type="AlphaFoldDB" id="A0A543FUI8"/>
<dbReference type="InterPro" id="IPR040442">
    <property type="entry name" value="Pyrv_kinase-like_dom_sf"/>
</dbReference>
<evidence type="ECO:0000259" key="4">
    <source>
        <dbReference type="Pfam" id="PF03328"/>
    </source>
</evidence>
<dbReference type="SUPFAM" id="SSF51621">
    <property type="entry name" value="Phosphoenolpyruvate/pyruvate domain"/>
    <property type="match status" value="1"/>
</dbReference>
<dbReference type="RefSeq" id="WP_142104321.1">
    <property type="nucleotide sequence ID" value="NZ_VFPH01000002.1"/>
</dbReference>
<dbReference type="InterPro" id="IPR005000">
    <property type="entry name" value="Aldolase/citrate-lyase_domain"/>
</dbReference>